<dbReference type="Pfam" id="PF10551">
    <property type="entry name" value="MULE"/>
    <property type="match status" value="1"/>
</dbReference>
<reference evidence="2" key="1">
    <citation type="journal article" date="2019" name="Sci. Rep.">
        <title>Draft genome of Tanacetum cinerariifolium, the natural source of mosquito coil.</title>
        <authorList>
            <person name="Yamashiro T."/>
            <person name="Shiraishi A."/>
            <person name="Satake H."/>
            <person name="Nakayama K."/>
        </authorList>
    </citation>
    <scope>NUCLEOTIDE SEQUENCE</scope>
</reference>
<name>A0A699HH45_TANCI</name>
<dbReference type="PANTHER" id="PTHR31973">
    <property type="entry name" value="POLYPROTEIN, PUTATIVE-RELATED"/>
    <property type="match status" value="1"/>
</dbReference>
<dbReference type="AlphaFoldDB" id="A0A699HH45"/>
<dbReference type="InterPro" id="IPR018289">
    <property type="entry name" value="MULE_transposase_dom"/>
</dbReference>
<protein>
    <submittedName>
        <fullName evidence="2">Transposase, MuDR, MULE transposase domain protein</fullName>
    </submittedName>
</protein>
<dbReference type="PANTHER" id="PTHR31973:SF185">
    <property type="entry name" value="TRANSPOSASE, MUDR, PLANT, MULE TRANSPOSASE DOMAIN-CONTAINING PROTEIN"/>
    <property type="match status" value="1"/>
</dbReference>
<evidence type="ECO:0000313" key="2">
    <source>
        <dbReference type="EMBL" id="GEY14196.1"/>
    </source>
</evidence>
<gene>
    <name evidence="2" type="ORF">Tci_386170</name>
</gene>
<proteinExistence type="predicted"/>
<comment type="caution">
    <text evidence="2">The sequence shown here is derived from an EMBL/GenBank/DDBJ whole genome shotgun (WGS) entry which is preliminary data.</text>
</comment>
<dbReference type="EMBL" id="BKCJ010154977">
    <property type="protein sequence ID" value="GEY14196.1"/>
    <property type="molecule type" value="Genomic_DNA"/>
</dbReference>
<accession>A0A699HH45</accession>
<evidence type="ECO:0000259" key="1">
    <source>
        <dbReference type="Pfam" id="PF10551"/>
    </source>
</evidence>
<sequence>MFEDFTYSTLHEMMMKNFNLEANYRLNLSVKPSSFDYTFDITDDVEIRTFLNYLRPLLIIDAAHLKGLYRRTNLVAVGMDGNNQIVPIAFGICKGETSPCWSWWMSVLKECIGDNPNLLFISDRHPAIALTKTKGLFRRLCKAYTPEEFASNMSILHAVQPDAYHKLCEVGPHRWSRAHCPQLHYNYVTLNSVESVNAITILKRKQPMLMLAEMYRSMVQEWYYKC</sequence>
<organism evidence="2">
    <name type="scientific">Tanacetum cinerariifolium</name>
    <name type="common">Dalmatian daisy</name>
    <name type="synonym">Chrysanthemum cinerariifolium</name>
    <dbReference type="NCBI Taxonomy" id="118510"/>
    <lineage>
        <taxon>Eukaryota</taxon>
        <taxon>Viridiplantae</taxon>
        <taxon>Streptophyta</taxon>
        <taxon>Embryophyta</taxon>
        <taxon>Tracheophyta</taxon>
        <taxon>Spermatophyta</taxon>
        <taxon>Magnoliopsida</taxon>
        <taxon>eudicotyledons</taxon>
        <taxon>Gunneridae</taxon>
        <taxon>Pentapetalae</taxon>
        <taxon>asterids</taxon>
        <taxon>campanulids</taxon>
        <taxon>Asterales</taxon>
        <taxon>Asteraceae</taxon>
        <taxon>Asteroideae</taxon>
        <taxon>Anthemideae</taxon>
        <taxon>Anthemidinae</taxon>
        <taxon>Tanacetum</taxon>
    </lineage>
</organism>
<feature type="domain" description="MULE transposase" evidence="1">
    <location>
        <begin position="58"/>
        <end position="129"/>
    </location>
</feature>